<dbReference type="RefSeq" id="WP_013638721.1">
    <property type="nucleotide sequence ID" value="NC_015185.1"/>
</dbReference>
<feature type="transmembrane region" description="Helical" evidence="1">
    <location>
        <begin position="56"/>
        <end position="72"/>
    </location>
</feature>
<proteinExistence type="predicted"/>
<organism evidence="2 3">
    <name type="scientific">Desulfurobacterium thermolithotrophum (strain DSM 11699 / BSA)</name>
    <dbReference type="NCBI Taxonomy" id="868864"/>
    <lineage>
        <taxon>Bacteria</taxon>
        <taxon>Pseudomonadati</taxon>
        <taxon>Aquificota</taxon>
        <taxon>Aquificia</taxon>
        <taxon>Desulfurobacteriales</taxon>
        <taxon>Desulfurobacteriaceae</taxon>
        <taxon>Desulfurobacterium</taxon>
    </lineage>
</organism>
<reference evidence="3" key="2">
    <citation type="submission" date="2011-02" db="EMBL/GenBank/DDBJ databases">
        <title>The complete genome of Desulfurobacterium thermolithotrophum DSM 11699.</title>
        <authorList>
            <consortium name="US DOE Joint Genome Institute (JGI-PGF)"/>
            <person name="Lucas S."/>
            <person name="Copeland A."/>
            <person name="Lapidus A."/>
            <person name="Bruce D."/>
            <person name="Goodwin L."/>
            <person name="Pitluck S."/>
            <person name="Kyrpides N."/>
            <person name="Mavromatis K."/>
            <person name="Pagani I."/>
            <person name="Ivanova N."/>
            <person name="Mikhailova N."/>
            <person name="Daligault H."/>
            <person name="Detter J.C."/>
            <person name="Tapia R."/>
            <person name="Han C."/>
            <person name="Land M."/>
            <person name="Hauser L."/>
            <person name="Markowitz V."/>
            <person name="Cheng J.-F."/>
            <person name="Hugenholtz P."/>
            <person name="Woyke T."/>
            <person name="Wu D."/>
            <person name="Spring S."/>
            <person name="Brambilla E."/>
            <person name="Klenk H.-P."/>
            <person name="Eisen J.A."/>
        </authorList>
    </citation>
    <scope>NUCLEOTIDE SEQUENCE [LARGE SCALE GENOMIC DNA]</scope>
    <source>
        <strain evidence="3">DSM 11699 / BSA</strain>
    </source>
</reference>
<dbReference type="Proteomes" id="UP000007102">
    <property type="component" value="Chromosome"/>
</dbReference>
<dbReference type="OrthoDB" id="5397176at2"/>
<dbReference type="HOGENOM" id="CLU_166570_0_0_0"/>
<evidence type="ECO:0000313" key="2">
    <source>
        <dbReference type="EMBL" id="ADY73769.1"/>
    </source>
</evidence>
<sequence>MESIIFIMLVTFLINIPFGWLREGVKKFSFLWFVYVHTPIPFIVALRIALRIPWKFAPFLILIAIFGQYAGAKIRRKQLAITN</sequence>
<dbReference type="PANTHER" id="PTHR31033">
    <property type="entry name" value="PROTEIN, PUTATIVE-RELATED"/>
    <property type="match status" value="1"/>
</dbReference>
<dbReference type="EMBL" id="CP002543">
    <property type="protein sequence ID" value="ADY73769.1"/>
    <property type="molecule type" value="Genomic_DNA"/>
</dbReference>
<dbReference type="InParanoid" id="F0S090"/>
<keyword evidence="1" id="KW-1133">Transmembrane helix</keyword>
<dbReference type="STRING" id="868864.Dester_1132"/>
<dbReference type="AlphaFoldDB" id="F0S090"/>
<protein>
    <submittedName>
        <fullName evidence="2">Uncharacterized protein</fullName>
    </submittedName>
</protein>
<keyword evidence="1" id="KW-0472">Membrane</keyword>
<keyword evidence="3" id="KW-1185">Reference proteome</keyword>
<keyword evidence="1" id="KW-0812">Transmembrane</keyword>
<gene>
    <name evidence="2" type="ordered locus">Dester_1132</name>
</gene>
<dbReference type="eggNOG" id="ENOG5033DSE">
    <property type="taxonomic scope" value="Bacteria"/>
</dbReference>
<evidence type="ECO:0000313" key="3">
    <source>
        <dbReference type="Proteomes" id="UP000007102"/>
    </source>
</evidence>
<feature type="transmembrane region" description="Helical" evidence="1">
    <location>
        <begin position="28"/>
        <end position="50"/>
    </location>
</feature>
<feature type="transmembrane region" description="Helical" evidence="1">
    <location>
        <begin position="6"/>
        <end position="21"/>
    </location>
</feature>
<reference evidence="2 3" key="1">
    <citation type="journal article" date="2011" name="Stand. Genomic Sci.">
        <title>Complete genome sequence of the thermophilic sulfur-reducer Desulfurobacterium thermolithotrophum type strain (BSA(T)) from a deep-sea hydrothermal vent.</title>
        <authorList>
            <person name="Goker M."/>
            <person name="Daligault H."/>
            <person name="Mwirichia R."/>
            <person name="Lapidus A."/>
            <person name="Lucas S."/>
            <person name="Deshpande S."/>
            <person name="Pagani I."/>
            <person name="Tapia R."/>
            <person name="Cheng J.F."/>
            <person name="Goodwin L."/>
            <person name="Pitluck S."/>
            <person name="Liolios K."/>
            <person name="Ivanova N."/>
            <person name="Mavromatis K."/>
            <person name="Mikhailova N."/>
            <person name="Pati A."/>
            <person name="Chen A."/>
            <person name="Palaniappan K."/>
            <person name="Han C."/>
            <person name="Land M."/>
            <person name="Hauser L."/>
            <person name="Pan C."/>
            <person name="Brambilla E.M."/>
            <person name="Rohde M."/>
            <person name="Spring S."/>
            <person name="Sikorski J."/>
            <person name="Wirth R."/>
            <person name="Detter J.C."/>
            <person name="Woyke T."/>
            <person name="Bristow J."/>
            <person name="Eisen J.A."/>
            <person name="Markowitz V."/>
            <person name="Hugenholtz P."/>
            <person name="Kyrpides N.C."/>
            <person name="Klenk H.P."/>
        </authorList>
    </citation>
    <scope>NUCLEOTIDE SEQUENCE [LARGE SCALE GENOMIC DNA]</scope>
    <source>
        <strain evidence="3">DSM 11699 / BSA</strain>
    </source>
</reference>
<dbReference type="PANTHER" id="PTHR31033:SF18">
    <property type="entry name" value="OS06G0115800 PROTEIN"/>
    <property type="match status" value="1"/>
</dbReference>
<accession>F0S090</accession>
<evidence type="ECO:0000256" key="1">
    <source>
        <dbReference type="SAM" id="Phobius"/>
    </source>
</evidence>
<dbReference type="KEGG" id="dte:Dester_1132"/>
<name>F0S090_DESTD</name>